<dbReference type="GO" id="GO:0001681">
    <property type="term" value="F:sialate O-acetylesterase activity"/>
    <property type="evidence" value="ECO:0007669"/>
    <property type="project" value="InterPro"/>
</dbReference>
<sequence>MNGANKMKQADFSVTPMISDHAIVQRDEPITVRGRGEPGHGVVARLHRLGKERGASPDSGTVLSAKVGEAGMWQLMFPPLPAGGPYEFDFECQDIKVTVTDVYVGDVWLLAGQSNMQLPMERVKYRFPQEYSTGASSLIRQFAVPIHWNFDEEERELSGGQWITAHPEDVASFSAVGFFFAEALFKRYEVPIGLVLTAVGGTPIQSWISRGVCQNHPEMLAETETYRRTGEVQRVQNADERRIADWWTRLDSRDPGLAGHWECGLPERGWKRFSPEDPWQEEPDLSGCGTVWLRTYLTVPKSHAGKPARLSLGTVTDADFTFVNGNLVGKTAYQYPPREYRLDGLTAGRNVIVMRLVAVHGTGGFTAGKHRAMLWDDGFSIDLGAMWEYRRGADMEPLEEQTFFERVPIGMYQAMIAPLHDFPIRGACWYQGEINTDAAEGYSDCFKKMVELWRVRWDSERLPVLFVQLPDYDLADATRWVAFRELQRGLLCVPDTAMVVTIDCGEANDLHPTDKKTVGDRLAMAASQLAYGESGNWLSPVFTSAAKKGDDLILSFEHTGDGLKTSDADTLKELYLRFADGTRNAAKARLEGDVVKVDISHLPLDRLEALEYACSNVPEQANLCNDLGLPASPFICELPEAKHD</sequence>
<gene>
    <name evidence="3" type="ordered locus">Corgl_0562</name>
</gene>
<organism evidence="3 4">
    <name type="scientific">Coriobacterium glomerans (strain ATCC 49209 / DSM 20642 / JCM 10262 / PW2)</name>
    <dbReference type="NCBI Taxonomy" id="700015"/>
    <lineage>
        <taxon>Bacteria</taxon>
        <taxon>Bacillati</taxon>
        <taxon>Actinomycetota</taxon>
        <taxon>Coriobacteriia</taxon>
        <taxon>Coriobacteriales</taxon>
        <taxon>Coriobacteriaceae</taxon>
        <taxon>Coriobacterium</taxon>
    </lineage>
</organism>
<evidence type="ECO:0000313" key="3">
    <source>
        <dbReference type="EMBL" id="AEB06676.1"/>
    </source>
</evidence>
<dbReference type="SUPFAM" id="SSF49785">
    <property type="entry name" value="Galactose-binding domain-like"/>
    <property type="match status" value="1"/>
</dbReference>
<keyword evidence="4" id="KW-1185">Reference proteome</keyword>
<dbReference type="eggNOG" id="COG3250">
    <property type="taxonomic scope" value="Bacteria"/>
</dbReference>
<keyword evidence="1" id="KW-0378">Hydrolase</keyword>
<accession>F2NBE0</accession>
<dbReference type="Gene3D" id="3.40.50.1110">
    <property type="entry name" value="SGNH hydrolase"/>
    <property type="match status" value="2"/>
</dbReference>
<dbReference type="PANTHER" id="PTHR22901:SF0">
    <property type="entry name" value="SIALATE O-ACETYLESTERASE"/>
    <property type="match status" value="1"/>
</dbReference>
<protein>
    <recommendedName>
        <fullName evidence="2">Sialate O-acetylesterase domain-containing protein</fullName>
    </recommendedName>
</protein>
<dbReference type="HOGENOM" id="CLU_015150_2_0_11"/>
<dbReference type="KEGG" id="cgo:Corgl_0562"/>
<dbReference type="RefSeq" id="WP_013708419.1">
    <property type="nucleotide sequence ID" value="NC_015389.1"/>
</dbReference>
<reference evidence="4" key="1">
    <citation type="journal article" date="2013" name="Stand. Genomic Sci.">
        <title>Complete genome sequence of Coriobacterium glomerans type strain (PW2(T)) from the midgut of Pyrrhocoris apterus L. (red soldier bug).</title>
        <authorList>
            <person name="Stackebrandt E."/>
            <person name="Zeytun A."/>
            <person name="Lapidus A."/>
            <person name="Nolan M."/>
            <person name="Lucas S."/>
            <person name="Hammon N."/>
            <person name="Deshpande S."/>
            <person name="Cheng J.F."/>
            <person name="Tapia R."/>
            <person name="Goodwin L.A."/>
            <person name="Pitluck S."/>
            <person name="Liolios K."/>
            <person name="Pagani I."/>
            <person name="Ivanova N."/>
            <person name="Mavromatis K."/>
            <person name="Mikhailova N."/>
            <person name="Huntemann M."/>
            <person name="Pati A."/>
            <person name="Chen A."/>
            <person name="Palaniappan K."/>
            <person name="Chang Y.J."/>
            <person name="Land M."/>
            <person name="Hauser L."/>
            <person name="Rohde M."/>
            <person name="Pukall R."/>
            <person name="Goker M."/>
            <person name="Detter J.C."/>
            <person name="Woyke T."/>
            <person name="Bristow J."/>
            <person name="Eisen J.A."/>
            <person name="Markowitz V."/>
            <person name="Hugenholtz P."/>
            <person name="Kyrpides N.C."/>
            <person name="Klenk H.P."/>
        </authorList>
    </citation>
    <scope>NUCLEOTIDE SEQUENCE</scope>
    <source>
        <strain evidence="4">ATCC 49209 / DSM 20642 / JCM 10262 / PW2</strain>
    </source>
</reference>
<dbReference type="Proteomes" id="UP000006851">
    <property type="component" value="Chromosome"/>
</dbReference>
<evidence type="ECO:0000256" key="1">
    <source>
        <dbReference type="ARBA" id="ARBA00022801"/>
    </source>
</evidence>
<name>F2NBE0_CORGP</name>
<proteinExistence type="predicted"/>
<dbReference type="InterPro" id="IPR039329">
    <property type="entry name" value="SIAE"/>
</dbReference>
<dbReference type="PANTHER" id="PTHR22901">
    <property type="entry name" value="SIALATE O-ACETYLESTERASE"/>
    <property type="match status" value="1"/>
</dbReference>
<dbReference type="InterPro" id="IPR005181">
    <property type="entry name" value="SASA"/>
</dbReference>
<dbReference type="InterPro" id="IPR036514">
    <property type="entry name" value="SGNH_hydro_sf"/>
</dbReference>
<evidence type="ECO:0000313" key="4">
    <source>
        <dbReference type="Proteomes" id="UP000006851"/>
    </source>
</evidence>
<evidence type="ECO:0000259" key="2">
    <source>
        <dbReference type="Pfam" id="PF03629"/>
    </source>
</evidence>
<dbReference type="STRING" id="700015.Corgl_0562"/>
<dbReference type="Pfam" id="PF03629">
    <property type="entry name" value="SASA"/>
    <property type="match status" value="2"/>
</dbReference>
<dbReference type="SUPFAM" id="SSF52266">
    <property type="entry name" value="SGNH hydrolase"/>
    <property type="match status" value="1"/>
</dbReference>
<dbReference type="AlphaFoldDB" id="F2NBE0"/>
<feature type="domain" description="Sialate O-acetylesterase" evidence="2">
    <location>
        <begin position="412"/>
        <end position="526"/>
    </location>
</feature>
<dbReference type="EMBL" id="CP002628">
    <property type="protein sequence ID" value="AEB06676.1"/>
    <property type="molecule type" value="Genomic_DNA"/>
</dbReference>
<dbReference type="InterPro" id="IPR008979">
    <property type="entry name" value="Galactose-bd-like_sf"/>
</dbReference>
<feature type="domain" description="Sialate O-acetylesterase" evidence="2">
    <location>
        <begin position="105"/>
        <end position="225"/>
    </location>
</feature>
<dbReference type="GO" id="GO:0005975">
    <property type="term" value="P:carbohydrate metabolic process"/>
    <property type="evidence" value="ECO:0007669"/>
    <property type="project" value="TreeGrafter"/>
</dbReference>